<proteinExistence type="predicted"/>
<dbReference type="GO" id="GO:0003723">
    <property type="term" value="F:RNA binding"/>
    <property type="evidence" value="ECO:0007669"/>
    <property type="project" value="TreeGrafter"/>
</dbReference>
<gene>
    <name evidence="2" type="ORF">RMAR00112_LOCUS33650</name>
</gene>
<dbReference type="InterPro" id="IPR001279">
    <property type="entry name" value="Metallo-B-lactamas"/>
</dbReference>
<dbReference type="GO" id="GO:0004534">
    <property type="term" value="F:5'-3' RNA exonuclease activity"/>
    <property type="evidence" value="ECO:0007669"/>
    <property type="project" value="TreeGrafter"/>
</dbReference>
<organism evidence="2">
    <name type="scientific">Rhodosorus marinus</name>
    <dbReference type="NCBI Taxonomy" id="101924"/>
    <lineage>
        <taxon>Eukaryota</taxon>
        <taxon>Rhodophyta</taxon>
        <taxon>Stylonematophyceae</taxon>
        <taxon>Stylonematales</taxon>
        <taxon>Stylonemataceae</taxon>
        <taxon>Rhodosorus</taxon>
    </lineage>
</organism>
<dbReference type="GO" id="GO:0004521">
    <property type="term" value="F:RNA endonuclease activity"/>
    <property type="evidence" value="ECO:0007669"/>
    <property type="project" value="TreeGrafter"/>
</dbReference>
<evidence type="ECO:0000313" key="2">
    <source>
        <dbReference type="EMBL" id="CAE0065578.1"/>
    </source>
</evidence>
<sequence length="214" mass="23919">MAEPVKVYPPGGGGDILEVIPLGAGSEVGRSCCLVKYRGKSVLFDCGVHPAYSGLASLPFFDAIDADEIDLALITHFHLDHCAGLPYLLERTNFNPKARIFMTHPTKAIYKALLSDFVRVSSHSTSSEENLYNEQDILKTMERIESLDYHQEMTVNGIRFWAYNAGHVLGAAMFMIEIAGVRVLYTGDFSRQEDRHLKEAEIPPYKPDVLIVER</sequence>
<dbReference type="PANTHER" id="PTHR11203">
    <property type="entry name" value="CLEAVAGE AND POLYADENYLATION SPECIFICITY FACTOR FAMILY MEMBER"/>
    <property type="match status" value="1"/>
</dbReference>
<dbReference type="CDD" id="cd16292">
    <property type="entry name" value="CPSF3-like_MBL-fold"/>
    <property type="match status" value="1"/>
</dbReference>
<dbReference type="SUPFAM" id="SSF56281">
    <property type="entry name" value="Metallo-hydrolase/oxidoreductase"/>
    <property type="match status" value="1"/>
</dbReference>
<accession>A0A7S3AAR3</accession>
<dbReference type="InterPro" id="IPR050698">
    <property type="entry name" value="MBL"/>
</dbReference>
<dbReference type="AlphaFoldDB" id="A0A7S3AAR3"/>
<protein>
    <recommendedName>
        <fullName evidence="1">Metallo-beta-lactamase domain-containing protein</fullName>
    </recommendedName>
</protein>
<dbReference type="PANTHER" id="PTHR11203:SF11">
    <property type="entry name" value="CLEAVAGE AND POLYADENYLATION SPECIFICITY FACTOR SUBUNIT 3"/>
    <property type="match status" value="1"/>
</dbReference>
<dbReference type="InterPro" id="IPR036866">
    <property type="entry name" value="RibonucZ/Hydroxyglut_hydro"/>
</dbReference>
<dbReference type="EMBL" id="HBHW01043430">
    <property type="protein sequence ID" value="CAE0065578.1"/>
    <property type="molecule type" value="Transcribed_RNA"/>
</dbReference>
<feature type="domain" description="Metallo-beta-lactamase" evidence="1">
    <location>
        <begin position="29"/>
        <end position="214"/>
    </location>
</feature>
<name>A0A7S3AAR3_9RHOD</name>
<reference evidence="2" key="1">
    <citation type="submission" date="2021-01" db="EMBL/GenBank/DDBJ databases">
        <authorList>
            <person name="Corre E."/>
            <person name="Pelletier E."/>
            <person name="Niang G."/>
            <person name="Scheremetjew M."/>
            <person name="Finn R."/>
            <person name="Kale V."/>
            <person name="Holt S."/>
            <person name="Cochrane G."/>
            <person name="Meng A."/>
            <person name="Brown T."/>
            <person name="Cohen L."/>
        </authorList>
    </citation>
    <scope>NUCLEOTIDE SEQUENCE</scope>
    <source>
        <strain evidence="2">CCMP 769</strain>
    </source>
</reference>
<dbReference type="SMART" id="SM00849">
    <property type="entry name" value="Lactamase_B"/>
    <property type="match status" value="1"/>
</dbReference>
<dbReference type="GO" id="GO:0006398">
    <property type="term" value="P:mRNA 3'-end processing by stem-loop binding and cleavage"/>
    <property type="evidence" value="ECO:0007669"/>
    <property type="project" value="TreeGrafter"/>
</dbReference>
<dbReference type="Gene3D" id="3.60.15.10">
    <property type="entry name" value="Ribonuclease Z/Hydroxyacylglutathione hydrolase-like"/>
    <property type="match status" value="1"/>
</dbReference>
<dbReference type="GO" id="GO:0005847">
    <property type="term" value="C:mRNA cleavage and polyadenylation specificity factor complex"/>
    <property type="evidence" value="ECO:0007669"/>
    <property type="project" value="TreeGrafter"/>
</dbReference>
<dbReference type="Pfam" id="PF16661">
    <property type="entry name" value="Lactamase_B_6"/>
    <property type="match status" value="1"/>
</dbReference>
<evidence type="ECO:0000259" key="1">
    <source>
        <dbReference type="SMART" id="SM00849"/>
    </source>
</evidence>